<evidence type="ECO:0000256" key="2">
    <source>
        <dbReference type="ARBA" id="ARBA00022840"/>
    </source>
</evidence>
<dbReference type="PROSITE" id="PS00211">
    <property type="entry name" value="ABC_TRANSPORTER_1"/>
    <property type="match status" value="1"/>
</dbReference>
<dbReference type="RefSeq" id="WP_091727065.1">
    <property type="nucleotide sequence ID" value="NZ_LT629757.1"/>
</dbReference>
<keyword evidence="1" id="KW-0547">Nucleotide-binding</keyword>
<dbReference type="Gene3D" id="3.40.50.300">
    <property type="entry name" value="P-loop containing nucleotide triphosphate hydrolases"/>
    <property type="match status" value="1"/>
</dbReference>
<keyword evidence="2 4" id="KW-0067">ATP-binding</keyword>
<sequence length="269" mass="28613">MTHTSPSSPAPSTTTASAPVLSARGITKHYGHVAALRGVDLDIHPGEVVGLVGDNGAGKSTLVSILSGVARPTEGQLTFHGEPIEMGSPQEARELGIETVYQDLALALDLPIWANLFLGREKLRAGLLGRLGFLDRAAMIAEADTQLKLTRIRMASTRSRAEALSGGQRQAIAVARAVSWGSRLVLMDEPTAALGVEQQQRVGELVTNVAATGLPVLIISHNLPQVRELCDRVLVMYQGRIAADLDPKATPVEEIIRWITGAAQRELAS</sequence>
<dbReference type="GO" id="GO:0016887">
    <property type="term" value="F:ATP hydrolysis activity"/>
    <property type="evidence" value="ECO:0007669"/>
    <property type="project" value="InterPro"/>
</dbReference>
<reference evidence="5" key="1">
    <citation type="submission" date="2016-10" db="EMBL/GenBank/DDBJ databases">
        <authorList>
            <person name="Varghese N."/>
            <person name="Submissions S."/>
        </authorList>
    </citation>
    <scope>NUCLEOTIDE SEQUENCE [LARGE SCALE GENOMIC DNA]</scope>
    <source>
        <strain evidence="5">DSM 22127</strain>
    </source>
</reference>
<dbReference type="InterPro" id="IPR017871">
    <property type="entry name" value="ABC_transporter-like_CS"/>
</dbReference>
<dbReference type="SUPFAM" id="SSF52540">
    <property type="entry name" value="P-loop containing nucleoside triphosphate hydrolases"/>
    <property type="match status" value="1"/>
</dbReference>
<proteinExistence type="predicted"/>
<dbReference type="EMBL" id="LT629757">
    <property type="protein sequence ID" value="SDS09878.1"/>
    <property type="molecule type" value="Genomic_DNA"/>
</dbReference>
<dbReference type="Pfam" id="PF00005">
    <property type="entry name" value="ABC_tran"/>
    <property type="match status" value="1"/>
</dbReference>
<keyword evidence="4" id="KW-0813">Transport</keyword>
<dbReference type="PANTHER" id="PTHR43790">
    <property type="entry name" value="CARBOHYDRATE TRANSPORT ATP-BINDING PROTEIN MG119-RELATED"/>
    <property type="match status" value="1"/>
</dbReference>
<keyword evidence="5" id="KW-1185">Reference proteome</keyword>
<dbReference type="InterPro" id="IPR027417">
    <property type="entry name" value="P-loop_NTPase"/>
</dbReference>
<name>A0A1H1PEZ7_9ACTN</name>
<evidence type="ECO:0000256" key="1">
    <source>
        <dbReference type="ARBA" id="ARBA00022741"/>
    </source>
</evidence>
<dbReference type="GO" id="GO:0005524">
    <property type="term" value="F:ATP binding"/>
    <property type="evidence" value="ECO:0007669"/>
    <property type="project" value="UniProtKB-KW"/>
</dbReference>
<dbReference type="PANTHER" id="PTHR43790:SF8">
    <property type="entry name" value="SUGAR ABC TRANSPORTER ATP-BINDING PROTEIN"/>
    <property type="match status" value="1"/>
</dbReference>
<evidence type="ECO:0000313" key="4">
    <source>
        <dbReference type="EMBL" id="SDS09878.1"/>
    </source>
</evidence>
<dbReference type="OrthoDB" id="7875923at2"/>
<dbReference type="SMART" id="SM00382">
    <property type="entry name" value="AAA"/>
    <property type="match status" value="1"/>
</dbReference>
<dbReference type="AlphaFoldDB" id="A0A1H1PEZ7"/>
<dbReference type="InterPro" id="IPR003593">
    <property type="entry name" value="AAA+_ATPase"/>
</dbReference>
<dbReference type="InterPro" id="IPR003439">
    <property type="entry name" value="ABC_transporter-like_ATP-bd"/>
</dbReference>
<feature type="domain" description="ABC transporter" evidence="3">
    <location>
        <begin position="21"/>
        <end position="263"/>
    </location>
</feature>
<dbReference type="Proteomes" id="UP000198859">
    <property type="component" value="Chromosome I"/>
</dbReference>
<accession>A0A1H1PEZ7</accession>
<dbReference type="CDD" id="cd03216">
    <property type="entry name" value="ABC_Carb_Monos_I"/>
    <property type="match status" value="1"/>
</dbReference>
<gene>
    <name evidence="4" type="ORF">SAMN04488570_1125</name>
</gene>
<evidence type="ECO:0000313" key="5">
    <source>
        <dbReference type="Proteomes" id="UP000198859"/>
    </source>
</evidence>
<dbReference type="InterPro" id="IPR050107">
    <property type="entry name" value="ABC_carbohydrate_import_ATPase"/>
</dbReference>
<evidence type="ECO:0000259" key="3">
    <source>
        <dbReference type="PROSITE" id="PS50893"/>
    </source>
</evidence>
<protein>
    <submittedName>
        <fullName evidence="4">Simple sugar transport system ATP-binding protein</fullName>
    </submittedName>
</protein>
<organism evidence="4 5">
    <name type="scientific">Nocardioides scoriae</name>
    <dbReference type="NCBI Taxonomy" id="642780"/>
    <lineage>
        <taxon>Bacteria</taxon>
        <taxon>Bacillati</taxon>
        <taxon>Actinomycetota</taxon>
        <taxon>Actinomycetes</taxon>
        <taxon>Propionibacteriales</taxon>
        <taxon>Nocardioidaceae</taxon>
        <taxon>Nocardioides</taxon>
    </lineage>
</organism>
<keyword evidence="4" id="KW-0762">Sugar transport</keyword>
<dbReference type="PROSITE" id="PS50893">
    <property type="entry name" value="ABC_TRANSPORTER_2"/>
    <property type="match status" value="1"/>
</dbReference>
<dbReference type="STRING" id="642780.SAMN04488570_1125"/>